<keyword evidence="4" id="KW-0969">Cilium</keyword>
<feature type="domain" description="HYDIN/VesB/CFA65-like Ig-like" evidence="6">
    <location>
        <begin position="310"/>
        <end position="404"/>
    </location>
</feature>
<keyword evidence="5" id="KW-0966">Cell projection</keyword>
<sequence>MFNPTNSPYTLMWTCEDEVDPKDPSPFHCLTPQGEIMSGKKTEIGFRFIPTKLGIHESFWRFTIPEHNISVPFLLVGDTHEPAVSTDRSHINFKSLLLGNTAEESVYLINNETKPFDFEISENSCHSEAFSSHLLVTPMKGSIPPHGKIPLNVSFKPHEEKEVNFNVAINIRRKTKPIFLNVKAEGYSMNAMLVCEDSRGQKVELTRRGVNEIVFGEVEVNEKAVRSLFIVNTGKFNFDFEWSFNESSPRLLKMLSISPEDGAVPHNDRKRCVLAFKPPNKVTLKGVELNLKISNGPSYTMKLQGQGVAPGLHFSFNKHDFGPCFIHRAGMPPHQALLTLSNTDSKDISVDCMYTNTAYLEVSFDAVVLKPGDSKDVNITFYPREAQSYKEVIVFEVNGLSKSQLEVFGEGTEMKVEVENPKDKMLKFGALRVGQTVKRTIPIINRSPAPLSFNVAITPLSPFLQQLPAVLKLAPSEQIDL</sequence>
<dbReference type="InterPro" id="IPR013783">
    <property type="entry name" value="Ig-like_fold"/>
</dbReference>
<organism evidence="7 8">
    <name type="scientific">Stichopus japonicus</name>
    <name type="common">Sea cucumber</name>
    <dbReference type="NCBI Taxonomy" id="307972"/>
    <lineage>
        <taxon>Eukaryota</taxon>
        <taxon>Metazoa</taxon>
        <taxon>Echinodermata</taxon>
        <taxon>Eleutherozoa</taxon>
        <taxon>Echinozoa</taxon>
        <taxon>Holothuroidea</taxon>
        <taxon>Aspidochirotacea</taxon>
        <taxon>Aspidochirotida</taxon>
        <taxon>Stichopodidae</taxon>
        <taxon>Apostichopus</taxon>
    </lineage>
</organism>
<dbReference type="InterPro" id="IPR053879">
    <property type="entry name" value="HYDIN_VesB_CFA65-like_Ig"/>
</dbReference>
<dbReference type="AlphaFoldDB" id="A0A2G8KXQ8"/>
<evidence type="ECO:0000256" key="3">
    <source>
        <dbReference type="ARBA" id="ARBA00022490"/>
    </source>
</evidence>
<evidence type="ECO:0000256" key="4">
    <source>
        <dbReference type="ARBA" id="ARBA00023069"/>
    </source>
</evidence>
<name>A0A2G8KXQ8_STIJA</name>
<dbReference type="STRING" id="307972.A0A2G8KXQ8"/>
<dbReference type="EMBL" id="MRZV01000314">
    <property type="protein sequence ID" value="PIK52778.1"/>
    <property type="molecule type" value="Genomic_DNA"/>
</dbReference>
<dbReference type="PANTHER" id="PTHR23053">
    <property type="entry name" value="DLEC1 DELETED IN LUNG AND ESOPHAGEAL CANCER 1"/>
    <property type="match status" value="1"/>
</dbReference>
<dbReference type="GO" id="GO:0003341">
    <property type="term" value="P:cilium movement"/>
    <property type="evidence" value="ECO:0007669"/>
    <property type="project" value="TreeGrafter"/>
</dbReference>
<dbReference type="GO" id="GO:0005930">
    <property type="term" value="C:axoneme"/>
    <property type="evidence" value="ECO:0007669"/>
    <property type="project" value="TreeGrafter"/>
</dbReference>
<dbReference type="Pfam" id="PF22544">
    <property type="entry name" value="HYDIN_VesB_CFA65-like_Ig"/>
    <property type="match status" value="1"/>
</dbReference>
<keyword evidence="8" id="KW-1185">Reference proteome</keyword>
<evidence type="ECO:0000313" key="8">
    <source>
        <dbReference type="Proteomes" id="UP000230750"/>
    </source>
</evidence>
<evidence type="ECO:0000256" key="5">
    <source>
        <dbReference type="ARBA" id="ARBA00023273"/>
    </source>
</evidence>
<accession>A0A2G8KXQ8</accession>
<dbReference type="InterPro" id="IPR033305">
    <property type="entry name" value="Hydin-like"/>
</dbReference>
<protein>
    <submittedName>
        <fullName evidence="7">Putative hydrocephalus-inducing protein-like</fullName>
    </submittedName>
</protein>
<keyword evidence="3" id="KW-0963">Cytoplasm</keyword>
<dbReference type="GO" id="GO:1904158">
    <property type="term" value="P:axonemal central apparatus assembly"/>
    <property type="evidence" value="ECO:0007669"/>
    <property type="project" value="TreeGrafter"/>
</dbReference>
<dbReference type="PANTHER" id="PTHR23053:SF0">
    <property type="entry name" value="HYDROCEPHALUS-INDUCING PROTEIN HOMOLOG"/>
    <property type="match status" value="1"/>
</dbReference>
<evidence type="ECO:0000256" key="2">
    <source>
        <dbReference type="ARBA" id="ARBA00004496"/>
    </source>
</evidence>
<comment type="subcellular location">
    <subcellularLocation>
        <location evidence="1">Cell projection</location>
        <location evidence="1">Cilium</location>
    </subcellularLocation>
    <subcellularLocation>
        <location evidence="2">Cytoplasm</location>
    </subcellularLocation>
</comment>
<feature type="non-terminal residue" evidence="7">
    <location>
        <position position="481"/>
    </location>
</feature>
<evidence type="ECO:0000256" key="1">
    <source>
        <dbReference type="ARBA" id="ARBA00004138"/>
    </source>
</evidence>
<proteinExistence type="predicted"/>
<gene>
    <name evidence="7" type="ORF">BSL78_10353</name>
</gene>
<dbReference type="Gene3D" id="2.60.40.10">
    <property type="entry name" value="Immunoglobulins"/>
    <property type="match status" value="3"/>
</dbReference>
<dbReference type="OrthoDB" id="442692at2759"/>
<evidence type="ECO:0000313" key="7">
    <source>
        <dbReference type="EMBL" id="PIK52778.1"/>
    </source>
</evidence>
<dbReference type="Proteomes" id="UP000230750">
    <property type="component" value="Unassembled WGS sequence"/>
</dbReference>
<evidence type="ECO:0000259" key="6">
    <source>
        <dbReference type="Pfam" id="PF22544"/>
    </source>
</evidence>
<reference evidence="7 8" key="1">
    <citation type="journal article" date="2017" name="PLoS Biol.">
        <title>The sea cucumber genome provides insights into morphological evolution and visceral regeneration.</title>
        <authorList>
            <person name="Zhang X."/>
            <person name="Sun L."/>
            <person name="Yuan J."/>
            <person name="Sun Y."/>
            <person name="Gao Y."/>
            <person name="Zhang L."/>
            <person name="Li S."/>
            <person name="Dai H."/>
            <person name="Hamel J.F."/>
            <person name="Liu C."/>
            <person name="Yu Y."/>
            <person name="Liu S."/>
            <person name="Lin W."/>
            <person name="Guo K."/>
            <person name="Jin S."/>
            <person name="Xu P."/>
            <person name="Storey K.B."/>
            <person name="Huan P."/>
            <person name="Zhang T."/>
            <person name="Zhou Y."/>
            <person name="Zhang J."/>
            <person name="Lin C."/>
            <person name="Li X."/>
            <person name="Xing L."/>
            <person name="Huo D."/>
            <person name="Sun M."/>
            <person name="Wang L."/>
            <person name="Mercier A."/>
            <person name="Li F."/>
            <person name="Yang H."/>
            <person name="Xiang J."/>
        </authorList>
    </citation>
    <scope>NUCLEOTIDE SEQUENCE [LARGE SCALE GENOMIC DNA]</scope>
    <source>
        <strain evidence="7">Shaxun</strain>
        <tissue evidence="7">Muscle</tissue>
    </source>
</reference>
<comment type="caution">
    <text evidence="7">The sequence shown here is derived from an EMBL/GenBank/DDBJ whole genome shotgun (WGS) entry which is preliminary data.</text>
</comment>